<protein>
    <submittedName>
        <fullName evidence="1">Uncharacterized protein</fullName>
    </submittedName>
</protein>
<dbReference type="EMBL" id="AWXR01000060">
    <property type="protein sequence ID" value="ERM81175.1"/>
    <property type="molecule type" value="Genomic_DNA"/>
</dbReference>
<gene>
    <name evidence="1" type="ORF">P872_20570</name>
</gene>
<accession>U5BL18</accession>
<comment type="caution">
    <text evidence="1">The sequence shown here is derived from an EMBL/GenBank/DDBJ whole genome shotgun (WGS) entry which is preliminary data.</text>
</comment>
<keyword evidence="2" id="KW-1185">Reference proteome</keyword>
<evidence type="ECO:0000313" key="2">
    <source>
        <dbReference type="Proteomes" id="UP000016843"/>
    </source>
</evidence>
<evidence type="ECO:0000313" key="1">
    <source>
        <dbReference type="EMBL" id="ERM81175.1"/>
    </source>
</evidence>
<reference evidence="1 2" key="1">
    <citation type="journal article" date="2013" name="Genome Announc.">
        <title>Draft Genome Sequence of the Psychrophilic and Alkaliphilic Rhodonellum psychrophilum Strain GCM71T.</title>
        <authorList>
            <person name="Hauptmann A.L."/>
            <person name="Glaring M.A."/>
            <person name="Hallin P.F."/>
            <person name="Prieme A."/>
            <person name="Stougaard P."/>
        </authorList>
    </citation>
    <scope>NUCLEOTIDE SEQUENCE [LARGE SCALE GENOMIC DNA]</scope>
    <source>
        <strain evidence="1 2">GCM71</strain>
    </source>
</reference>
<sequence length="38" mass="4476">MFSKQYQFHSNLKLLDNQSLFHVVAFTKSVPHVILQMV</sequence>
<name>U5BL18_9BACT</name>
<proteinExistence type="predicted"/>
<dbReference type="Proteomes" id="UP000016843">
    <property type="component" value="Unassembled WGS sequence"/>
</dbReference>
<dbReference type="AlphaFoldDB" id="U5BL18"/>
<organism evidence="1 2">
    <name type="scientific">Rhodonellum psychrophilum GCM71 = DSM 17998</name>
    <dbReference type="NCBI Taxonomy" id="1123057"/>
    <lineage>
        <taxon>Bacteria</taxon>
        <taxon>Pseudomonadati</taxon>
        <taxon>Bacteroidota</taxon>
        <taxon>Cytophagia</taxon>
        <taxon>Cytophagales</taxon>
        <taxon>Cytophagaceae</taxon>
        <taxon>Rhodonellum</taxon>
    </lineage>
</organism>